<dbReference type="GO" id="GO:0048027">
    <property type="term" value="F:mRNA 5'-UTR binding"/>
    <property type="evidence" value="ECO:0007669"/>
    <property type="project" value="UniProtKB-UniRule"/>
</dbReference>
<protein>
    <recommendedName>
        <fullName evidence="4">Translational regulator CsrA</fullName>
    </recommendedName>
</protein>
<keyword evidence="4" id="KW-0678">Repressor</keyword>
<organism evidence="5 6">
    <name type="scientific">Calycomorphotria hydatis</name>
    <dbReference type="NCBI Taxonomy" id="2528027"/>
    <lineage>
        <taxon>Bacteria</taxon>
        <taxon>Pseudomonadati</taxon>
        <taxon>Planctomycetota</taxon>
        <taxon>Planctomycetia</taxon>
        <taxon>Planctomycetales</taxon>
        <taxon>Planctomycetaceae</taxon>
        <taxon>Calycomorphotria</taxon>
    </lineage>
</organism>
<evidence type="ECO:0000256" key="4">
    <source>
        <dbReference type="HAMAP-Rule" id="MF_00167"/>
    </source>
</evidence>
<comment type="similarity">
    <text evidence="4">Belongs to the CsrA/RsmA family.</text>
</comment>
<comment type="function">
    <text evidence="4">A translational regulator that binds mRNA to regulate translation initiation and/or mRNA stability. Usually binds in the 5'-UTR at or near the Shine-Dalgarno sequence preventing ribosome-binding, thus repressing translation. Its main target seems to be the major flagellin gene, while its function is anatagonized by FliW.</text>
</comment>
<dbReference type="GO" id="GO:0005829">
    <property type="term" value="C:cytosol"/>
    <property type="evidence" value="ECO:0007669"/>
    <property type="project" value="TreeGrafter"/>
</dbReference>
<comment type="subcellular location">
    <subcellularLocation>
        <location evidence="4">Cytoplasm</location>
    </subcellularLocation>
</comment>
<name>A0A517T4P6_9PLAN</name>
<sequence length="65" mass="6963">MLVLSRKQGEEIVIGEGVKISIVGVSGRRVKLAIDAPKEVTIQRVSPPATDVTRIAPTSHVMATR</sequence>
<dbReference type="GO" id="GO:1902208">
    <property type="term" value="P:regulation of bacterial-type flagellum assembly"/>
    <property type="evidence" value="ECO:0007669"/>
    <property type="project" value="UniProtKB-UniRule"/>
</dbReference>
<dbReference type="RefSeq" id="WP_145259579.1">
    <property type="nucleotide sequence ID" value="NZ_CP036316.1"/>
</dbReference>
<keyword evidence="2 4" id="KW-0810">Translation regulation</keyword>
<keyword evidence="4" id="KW-1005">Bacterial flagellum biogenesis</keyword>
<evidence type="ECO:0000313" key="6">
    <source>
        <dbReference type="Proteomes" id="UP000319976"/>
    </source>
</evidence>
<dbReference type="OrthoDB" id="289081at2"/>
<dbReference type="PANTHER" id="PTHR34984:SF1">
    <property type="entry name" value="CARBON STORAGE REGULATOR"/>
    <property type="match status" value="1"/>
</dbReference>
<dbReference type="GO" id="GO:0044781">
    <property type="term" value="P:bacterial-type flagellum organization"/>
    <property type="evidence" value="ECO:0007669"/>
    <property type="project" value="UniProtKB-KW"/>
</dbReference>
<dbReference type="GO" id="GO:0006402">
    <property type="term" value="P:mRNA catabolic process"/>
    <property type="evidence" value="ECO:0007669"/>
    <property type="project" value="InterPro"/>
</dbReference>
<evidence type="ECO:0000256" key="1">
    <source>
        <dbReference type="ARBA" id="ARBA00022490"/>
    </source>
</evidence>
<dbReference type="GO" id="GO:0045947">
    <property type="term" value="P:negative regulation of translational initiation"/>
    <property type="evidence" value="ECO:0007669"/>
    <property type="project" value="UniProtKB-UniRule"/>
</dbReference>
<keyword evidence="6" id="KW-1185">Reference proteome</keyword>
<dbReference type="InterPro" id="IPR003751">
    <property type="entry name" value="CsrA"/>
</dbReference>
<accession>A0A517T4P6</accession>
<reference evidence="5 6" key="1">
    <citation type="submission" date="2019-02" db="EMBL/GenBank/DDBJ databases">
        <title>Deep-cultivation of Planctomycetes and their phenomic and genomic characterization uncovers novel biology.</title>
        <authorList>
            <person name="Wiegand S."/>
            <person name="Jogler M."/>
            <person name="Boedeker C."/>
            <person name="Pinto D."/>
            <person name="Vollmers J."/>
            <person name="Rivas-Marin E."/>
            <person name="Kohn T."/>
            <person name="Peeters S.H."/>
            <person name="Heuer A."/>
            <person name="Rast P."/>
            <person name="Oberbeckmann S."/>
            <person name="Bunk B."/>
            <person name="Jeske O."/>
            <person name="Meyerdierks A."/>
            <person name="Storesund J.E."/>
            <person name="Kallscheuer N."/>
            <person name="Luecker S."/>
            <person name="Lage O.M."/>
            <person name="Pohl T."/>
            <person name="Merkel B.J."/>
            <person name="Hornburger P."/>
            <person name="Mueller R.-W."/>
            <person name="Bruemmer F."/>
            <person name="Labrenz M."/>
            <person name="Spormann A.M."/>
            <person name="Op den Camp H."/>
            <person name="Overmann J."/>
            <person name="Amann R."/>
            <person name="Jetten M.S.M."/>
            <person name="Mascher T."/>
            <person name="Medema M.H."/>
            <person name="Devos D.P."/>
            <person name="Kaster A.-K."/>
            <person name="Ovreas L."/>
            <person name="Rohde M."/>
            <person name="Galperin M.Y."/>
            <person name="Jogler C."/>
        </authorList>
    </citation>
    <scope>NUCLEOTIDE SEQUENCE [LARGE SCALE GENOMIC DNA]</scope>
    <source>
        <strain evidence="5 6">V22</strain>
    </source>
</reference>
<keyword evidence="1 4" id="KW-0963">Cytoplasm</keyword>
<dbReference type="PANTHER" id="PTHR34984">
    <property type="entry name" value="CARBON STORAGE REGULATOR"/>
    <property type="match status" value="1"/>
</dbReference>
<dbReference type="SUPFAM" id="SSF117130">
    <property type="entry name" value="CsrA-like"/>
    <property type="match status" value="1"/>
</dbReference>
<dbReference type="Pfam" id="PF02599">
    <property type="entry name" value="CsrA"/>
    <property type="match status" value="1"/>
</dbReference>
<gene>
    <name evidence="4" type="primary">csrA</name>
    <name evidence="5" type="ORF">V22_05550</name>
</gene>
<dbReference type="InterPro" id="IPR036107">
    <property type="entry name" value="CsrA_sf"/>
</dbReference>
<dbReference type="KEGG" id="chya:V22_05550"/>
<evidence type="ECO:0000256" key="3">
    <source>
        <dbReference type="ARBA" id="ARBA00022884"/>
    </source>
</evidence>
<dbReference type="AlphaFoldDB" id="A0A517T4P6"/>
<evidence type="ECO:0000256" key="2">
    <source>
        <dbReference type="ARBA" id="ARBA00022845"/>
    </source>
</evidence>
<dbReference type="Gene3D" id="2.60.40.4380">
    <property type="entry name" value="Translational regulator CsrA"/>
    <property type="match status" value="1"/>
</dbReference>
<dbReference type="HAMAP" id="MF_00167">
    <property type="entry name" value="CsrA"/>
    <property type="match status" value="1"/>
</dbReference>
<proteinExistence type="inferred from homology"/>
<keyword evidence="3 4" id="KW-0694">RNA-binding</keyword>
<dbReference type="GO" id="GO:0006109">
    <property type="term" value="P:regulation of carbohydrate metabolic process"/>
    <property type="evidence" value="ECO:0007669"/>
    <property type="project" value="InterPro"/>
</dbReference>
<dbReference type="Proteomes" id="UP000319976">
    <property type="component" value="Chromosome"/>
</dbReference>
<evidence type="ECO:0000313" key="5">
    <source>
        <dbReference type="EMBL" id="QDT63334.1"/>
    </source>
</evidence>
<comment type="subunit">
    <text evidence="4">Homodimer; the beta-strands of each monomer intercalate to form a hydrophobic core, while the alpha-helices form wings that extend away from the core.</text>
</comment>
<dbReference type="EMBL" id="CP036316">
    <property type="protein sequence ID" value="QDT63334.1"/>
    <property type="molecule type" value="Genomic_DNA"/>
</dbReference>